<keyword evidence="2" id="KW-1185">Reference proteome</keyword>
<protein>
    <submittedName>
        <fullName evidence="1">Uncharacterized protein</fullName>
    </submittedName>
</protein>
<comment type="caution">
    <text evidence="1">The sequence shown here is derived from an EMBL/GenBank/DDBJ whole genome shotgun (WGS) entry which is preliminary data.</text>
</comment>
<evidence type="ECO:0000313" key="1">
    <source>
        <dbReference type="EMBL" id="GAA4807990.1"/>
    </source>
</evidence>
<gene>
    <name evidence="1" type="ORF">GCM10023200_52080</name>
</gene>
<sequence length="96" mass="10671">MVPLKQYRPDVPYAMVTAEHARVRVVARESIEDSVYHLCPHIAGAWRTIYDSPTSPRVAYPSLARLEEAGRAWALNADLTGLPELLADLRNSGTIL</sequence>
<name>A0ABP9CHT1_9PSEU</name>
<organism evidence="1 2">
    <name type="scientific">Actinomycetospora chlora</name>
    <dbReference type="NCBI Taxonomy" id="663608"/>
    <lineage>
        <taxon>Bacteria</taxon>
        <taxon>Bacillati</taxon>
        <taxon>Actinomycetota</taxon>
        <taxon>Actinomycetes</taxon>
        <taxon>Pseudonocardiales</taxon>
        <taxon>Pseudonocardiaceae</taxon>
        <taxon>Actinomycetospora</taxon>
    </lineage>
</organism>
<dbReference type="EMBL" id="BAABHO010000059">
    <property type="protein sequence ID" value="GAA4807990.1"/>
    <property type="molecule type" value="Genomic_DNA"/>
</dbReference>
<proteinExistence type="predicted"/>
<evidence type="ECO:0000313" key="2">
    <source>
        <dbReference type="Proteomes" id="UP001500928"/>
    </source>
</evidence>
<accession>A0ABP9CHT1</accession>
<dbReference type="Proteomes" id="UP001500928">
    <property type="component" value="Unassembled WGS sequence"/>
</dbReference>
<reference evidence="2" key="1">
    <citation type="journal article" date="2019" name="Int. J. Syst. Evol. Microbiol.">
        <title>The Global Catalogue of Microorganisms (GCM) 10K type strain sequencing project: providing services to taxonomists for standard genome sequencing and annotation.</title>
        <authorList>
            <consortium name="The Broad Institute Genomics Platform"/>
            <consortium name="The Broad Institute Genome Sequencing Center for Infectious Disease"/>
            <person name="Wu L."/>
            <person name="Ma J."/>
        </authorList>
    </citation>
    <scope>NUCLEOTIDE SEQUENCE [LARGE SCALE GENOMIC DNA]</scope>
    <source>
        <strain evidence="2">JCM 17979</strain>
    </source>
</reference>